<dbReference type="EMBL" id="JANFQO010000029">
    <property type="protein sequence ID" value="MCQ4167382.1"/>
    <property type="molecule type" value="Genomic_DNA"/>
</dbReference>
<evidence type="ECO:0000313" key="3">
    <source>
        <dbReference type="Proteomes" id="UP001165498"/>
    </source>
</evidence>
<evidence type="ECO:0000313" key="2">
    <source>
        <dbReference type="EMBL" id="MCQ4167382.1"/>
    </source>
</evidence>
<organism evidence="2 3">
    <name type="scientific">Tahibacter harae</name>
    <dbReference type="NCBI Taxonomy" id="2963937"/>
    <lineage>
        <taxon>Bacteria</taxon>
        <taxon>Pseudomonadati</taxon>
        <taxon>Pseudomonadota</taxon>
        <taxon>Gammaproteobacteria</taxon>
        <taxon>Lysobacterales</taxon>
        <taxon>Rhodanobacteraceae</taxon>
        <taxon>Tahibacter</taxon>
    </lineage>
</organism>
<name>A0ABT1QYL8_9GAMM</name>
<feature type="chain" id="PRO_5047332653" description="Delta-60 repeat protein" evidence="1">
    <location>
        <begin position="22"/>
        <end position="945"/>
    </location>
</feature>
<dbReference type="Gene3D" id="2.80.10.50">
    <property type="match status" value="5"/>
</dbReference>
<gene>
    <name evidence="2" type="ORF">NM961_21925</name>
</gene>
<dbReference type="Proteomes" id="UP001165498">
    <property type="component" value="Unassembled WGS sequence"/>
</dbReference>
<dbReference type="InterPro" id="IPR013431">
    <property type="entry name" value="Delta_60_rpt"/>
</dbReference>
<protein>
    <recommendedName>
        <fullName evidence="4">Delta-60 repeat protein</fullName>
    </recommendedName>
</protein>
<comment type="caution">
    <text evidence="2">The sequence shown here is derived from an EMBL/GenBank/DDBJ whole genome shotgun (WGS) entry which is preliminary data.</text>
</comment>
<keyword evidence="1" id="KW-0732">Signal</keyword>
<evidence type="ECO:0000256" key="1">
    <source>
        <dbReference type="SAM" id="SignalP"/>
    </source>
</evidence>
<sequence length="945" mass="98151">MPTPPRVVLTLLLLLAAPLLAQNVDGRLDVSFLQEGWAQPSLSFGGSPAPEQLLYDAAVDAAGRVVAVGTLRNPANPADYDCALVRTTRDGRRWDSSFGPLGQRRITLNRGGANTETCTALLALPDGSLIVTGYASTAGDRLSGVVVKLDANGVPDAGFFDNGVFEANAQLGWTAPNESSVLRDVIVDAQGRLLATGYHFVDAQRRGVVLRFTTDGSLDTAFATGGAAVLEDTASVTALMSALDSSGAILVAGLAELPPAPRSAVVFRLDDSGQPDRDFGDGMDMPGAQGGNGRGFVPRCNRIGSFLVDAADRLIFSCEPDPSGATPGPILASGVLRLAPDGQPDTGFSSDGFLELLPFGTPLGVIETPARLALQADGKLLVAATTSFASHPDNPSDIFVTRINEDASYDDIGYFSGYSLFRLENPFAATDSSRESVNGLALDPLGRPLIAGSRTAGGVLRSLLLRLGMPDPLESRGFIDASFGGGKGFITQKFSTTPGNRDSTTAYALSQDDSGRNLVAGRLRFDTDPSPTYLCGLFRTLPDGTGFDTSFAPPNGFRTLGLDPNGANGFLCSAVLAMPDGSSLIAGGVGSNGTVIRLRADGSVDTSYFGNGALETGPELGFAAQGRSAVFYGMAHDRQGRVLVVGQTQQTVAGESENGGIVLRLRADGSIDTSFGANGYRLLVTATNPRRLFLSSVAPMSDGSLVVAGLEGSSVQGNRGSVVYKLRDDGSDDSTWPGGGYQRLAGTCLGTYHLALDAQDRVLLHCQRSDSPGDLGILRLLPNGQPDINFGNAGIGRVQFGPPGSPADSATELSAFLPTADGKLIVVGTHRNSAADDALHGTTDIGVARLRDDGSPDSETFGRYNGASLLRLPVPGGRFQDFPDAALLQPDGKVLIAATRGDQRPGVPSANSTEVVLLRVTADAQAVVDERLFSDGFDGSGTGAD</sequence>
<dbReference type="NCBIfam" id="TIGR02608">
    <property type="entry name" value="delta_60_rpt"/>
    <property type="match status" value="10"/>
</dbReference>
<evidence type="ECO:0008006" key="4">
    <source>
        <dbReference type="Google" id="ProtNLM"/>
    </source>
</evidence>
<dbReference type="SUPFAM" id="SSF101898">
    <property type="entry name" value="NHL repeat"/>
    <property type="match status" value="1"/>
</dbReference>
<proteinExistence type="predicted"/>
<dbReference type="SUPFAM" id="SSF63829">
    <property type="entry name" value="Calcium-dependent phosphotriesterase"/>
    <property type="match status" value="1"/>
</dbReference>
<reference evidence="2" key="1">
    <citation type="submission" date="2022-07" db="EMBL/GenBank/DDBJ databases">
        <title>Tahibacter sp., a new gammaproteobacterium isolated from the silt sample collected at pig farm.</title>
        <authorList>
            <person name="Chen H."/>
        </authorList>
    </citation>
    <scope>NUCLEOTIDE SEQUENCE</scope>
    <source>
        <strain evidence="2">P2K</strain>
    </source>
</reference>
<dbReference type="RefSeq" id="WP_255916569.1">
    <property type="nucleotide sequence ID" value="NZ_JANFQO010000029.1"/>
</dbReference>
<keyword evidence="3" id="KW-1185">Reference proteome</keyword>
<feature type="signal peptide" evidence="1">
    <location>
        <begin position="1"/>
        <end position="21"/>
    </location>
</feature>
<accession>A0ABT1QYL8</accession>
<dbReference type="Pfam" id="PF17164">
    <property type="entry name" value="DUF5122"/>
    <property type="match status" value="5"/>
</dbReference>